<evidence type="ECO:0000259" key="1">
    <source>
        <dbReference type="Pfam" id="PF16798"/>
    </source>
</evidence>
<dbReference type="Proteomes" id="UP001324993">
    <property type="component" value="Chromosome"/>
</dbReference>
<gene>
    <name evidence="2" type="ORF">SH580_15440</name>
</gene>
<keyword evidence="3" id="KW-1185">Reference proteome</keyword>
<sequence length="148" mass="16667">MTSKLTHALDLSKSYPRSPRATLAGFVVAARMLDKCRAVIAGTANEYHYNCPLDQVFLDFTGIDADAFQAFVATDADDDAVAAWIQENSKPLSKEEIVVWNNSLRDKRISEMPANLQVFLEDYIAEVVPADKIVYNWFDVYDIEEGRI</sequence>
<reference evidence="2 3" key="1">
    <citation type="submission" date="2023-11" db="EMBL/GenBank/DDBJ databases">
        <title>Coraliomargarita sp. nov., isolated from marine algae.</title>
        <authorList>
            <person name="Lee J.K."/>
            <person name="Baek J.H."/>
            <person name="Kim J.M."/>
            <person name="Choi D.G."/>
            <person name="Jeon C.O."/>
        </authorList>
    </citation>
    <scope>NUCLEOTIDE SEQUENCE [LARGE SCALE GENOMIC DNA]</scope>
    <source>
        <strain evidence="2 3">J2-16</strain>
    </source>
</reference>
<evidence type="ECO:0000313" key="2">
    <source>
        <dbReference type="EMBL" id="WPJ94825.1"/>
    </source>
</evidence>
<proteinExistence type="predicted"/>
<organism evidence="2 3">
    <name type="scientific">Coraliomargarita algicola</name>
    <dbReference type="NCBI Taxonomy" id="3092156"/>
    <lineage>
        <taxon>Bacteria</taxon>
        <taxon>Pseudomonadati</taxon>
        <taxon>Verrucomicrobiota</taxon>
        <taxon>Opitutia</taxon>
        <taxon>Puniceicoccales</taxon>
        <taxon>Coraliomargaritaceae</taxon>
        <taxon>Coraliomargarita</taxon>
    </lineage>
</organism>
<name>A0ABZ0RIJ3_9BACT</name>
<protein>
    <submittedName>
        <fullName evidence="2">DUF5069 domain-containing protein</fullName>
    </submittedName>
</protein>
<dbReference type="RefSeq" id="WP_319831736.1">
    <property type="nucleotide sequence ID" value="NZ_CP138858.1"/>
</dbReference>
<dbReference type="EMBL" id="CP138858">
    <property type="protein sequence ID" value="WPJ94825.1"/>
    <property type="molecule type" value="Genomic_DNA"/>
</dbReference>
<dbReference type="Pfam" id="PF16798">
    <property type="entry name" value="DUF5069"/>
    <property type="match status" value="1"/>
</dbReference>
<dbReference type="InterPro" id="IPR031849">
    <property type="entry name" value="DUF5069"/>
</dbReference>
<evidence type="ECO:0000313" key="3">
    <source>
        <dbReference type="Proteomes" id="UP001324993"/>
    </source>
</evidence>
<accession>A0ABZ0RIJ3</accession>
<feature type="domain" description="DUF5069" evidence="1">
    <location>
        <begin position="14"/>
        <end position="147"/>
    </location>
</feature>